<gene>
    <name evidence="1" type="ORF">CFN16_20730</name>
</gene>
<name>A0A345V158_PSEFL</name>
<sequence length="67" mass="7331">MTHFLIAPERKTVGTLVMLPEYIHFQVPAAAEANHASPARGSARLLGEYQGQLQLLIRLSSRQGSDS</sequence>
<dbReference type="EMBL" id="CP022313">
    <property type="protein sequence ID" value="AXJ06460.1"/>
    <property type="molecule type" value="Genomic_DNA"/>
</dbReference>
<organism evidence="1 2">
    <name type="scientific">Pseudomonas fluorescens</name>
    <dbReference type="NCBI Taxonomy" id="294"/>
    <lineage>
        <taxon>Bacteria</taxon>
        <taxon>Pseudomonadati</taxon>
        <taxon>Pseudomonadota</taxon>
        <taxon>Gammaproteobacteria</taxon>
        <taxon>Pseudomonadales</taxon>
        <taxon>Pseudomonadaceae</taxon>
        <taxon>Pseudomonas</taxon>
    </lineage>
</organism>
<accession>A0A345V158</accession>
<proteinExistence type="predicted"/>
<reference evidence="1 2" key="1">
    <citation type="submission" date="2017-07" db="EMBL/GenBank/DDBJ databases">
        <title>Genome sequence of Pseudomonas NEP1.</title>
        <authorList>
            <person name="Nascimento F.X."/>
        </authorList>
    </citation>
    <scope>NUCLEOTIDE SEQUENCE [LARGE SCALE GENOMIC DNA]</scope>
    <source>
        <strain evidence="1 2">NEP1</strain>
    </source>
</reference>
<evidence type="ECO:0000313" key="2">
    <source>
        <dbReference type="Proteomes" id="UP000254535"/>
    </source>
</evidence>
<dbReference type="AlphaFoldDB" id="A0A345V158"/>
<evidence type="ECO:0000313" key="1">
    <source>
        <dbReference type="EMBL" id="AXJ06460.1"/>
    </source>
</evidence>
<protein>
    <submittedName>
        <fullName evidence="1">Uncharacterized protein</fullName>
    </submittedName>
</protein>
<dbReference type="Proteomes" id="UP000254535">
    <property type="component" value="Chromosome"/>
</dbReference>